<keyword evidence="8 11" id="KW-0511">Multifunctional enzyme</keyword>
<evidence type="ECO:0000256" key="10">
    <source>
        <dbReference type="ARBA" id="ARBA00047657"/>
    </source>
</evidence>
<organism evidence="14 15">
    <name type="scientific">Alicyclobacillus cycloheptanicus</name>
    <dbReference type="NCBI Taxonomy" id="1457"/>
    <lineage>
        <taxon>Bacteria</taxon>
        <taxon>Bacillati</taxon>
        <taxon>Bacillota</taxon>
        <taxon>Bacilli</taxon>
        <taxon>Bacillales</taxon>
        <taxon>Alicyclobacillaceae</taxon>
        <taxon>Alicyclobacillus</taxon>
    </lineage>
</organism>
<evidence type="ECO:0000259" key="12">
    <source>
        <dbReference type="Pfam" id="PF02603"/>
    </source>
</evidence>
<comment type="catalytic activity">
    <reaction evidence="10 11">
        <text>[HPr protein]-O-phospho-L-serine + phosphate + H(+) = [HPr protein]-L-serine + diphosphate</text>
        <dbReference type="Rhea" id="RHEA:46604"/>
        <dbReference type="Rhea" id="RHEA-COMP:11602"/>
        <dbReference type="Rhea" id="RHEA-COMP:11603"/>
        <dbReference type="ChEBI" id="CHEBI:15378"/>
        <dbReference type="ChEBI" id="CHEBI:29999"/>
        <dbReference type="ChEBI" id="CHEBI:33019"/>
        <dbReference type="ChEBI" id="CHEBI:43474"/>
        <dbReference type="ChEBI" id="CHEBI:83421"/>
    </reaction>
</comment>
<evidence type="ECO:0000256" key="4">
    <source>
        <dbReference type="ARBA" id="ARBA00022679"/>
    </source>
</evidence>
<name>A0ABT9XMV1_9BACL</name>
<dbReference type="InterPro" id="IPR011104">
    <property type="entry name" value="Hpr_kin/Pase_C"/>
</dbReference>
<comment type="cofactor">
    <cofactor evidence="11">
        <name>Mg(2+)</name>
        <dbReference type="ChEBI" id="CHEBI:18420"/>
    </cofactor>
</comment>
<keyword evidence="5 11" id="KW-0547">Nucleotide-binding</keyword>
<dbReference type="SUPFAM" id="SSF53795">
    <property type="entry name" value="PEP carboxykinase-like"/>
    <property type="match status" value="1"/>
</dbReference>
<evidence type="ECO:0000256" key="11">
    <source>
        <dbReference type="HAMAP-Rule" id="MF_01249"/>
    </source>
</evidence>
<feature type="binding site" evidence="11">
    <location>
        <begin position="157"/>
        <end position="164"/>
    </location>
    <ligand>
        <name>ATP</name>
        <dbReference type="ChEBI" id="CHEBI:30616"/>
    </ligand>
</feature>
<feature type="active site" evidence="11">
    <location>
        <position position="163"/>
    </location>
</feature>
<feature type="region of interest" description="Important for the catalytic mechanism of dephosphorylation" evidence="11">
    <location>
        <begin position="268"/>
        <end position="273"/>
    </location>
</feature>
<comment type="miscellaneous">
    <text evidence="11">Both phosphorylation and phosphorolysis are carried out by the same active site and suggest a common mechanism for both reactions.</text>
</comment>
<dbReference type="Gene3D" id="3.40.1390.20">
    <property type="entry name" value="HprK N-terminal domain-like"/>
    <property type="match status" value="1"/>
</dbReference>
<evidence type="ECO:0000256" key="5">
    <source>
        <dbReference type="ARBA" id="ARBA00022741"/>
    </source>
</evidence>
<evidence type="ECO:0000256" key="1">
    <source>
        <dbReference type="ARBA" id="ARBA00001120"/>
    </source>
</evidence>
<dbReference type="Pfam" id="PF02603">
    <property type="entry name" value="Hpr_kinase_N"/>
    <property type="match status" value="1"/>
</dbReference>
<comment type="domain">
    <text evidence="11">The Walker A ATP-binding motif also binds Pi and PPi.</text>
</comment>
<dbReference type="Pfam" id="PF07475">
    <property type="entry name" value="Hpr_kinase_C"/>
    <property type="match status" value="1"/>
</dbReference>
<feature type="region of interest" description="Important for the catalytic mechanism of both phosphorylation and dephosphorylation" evidence="11">
    <location>
        <begin position="205"/>
        <end position="214"/>
    </location>
</feature>
<evidence type="ECO:0000256" key="7">
    <source>
        <dbReference type="ARBA" id="ARBA00022840"/>
    </source>
</evidence>
<keyword evidence="3 11" id="KW-0723">Serine/threonine-protein kinase</keyword>
<feature type="binding site" evidence="11">
    <location>
        <position position="206"/>
    </location>
    <ligand>
        <name>Mg(2+)</name>
        <dbReference type="ChEBI" id="CHEBI:18420"/>
    </ligand>
</feature>
<dbReference type="InterPro" id="IPR028979">
    <property type="entry name" value="Ser_kin/Pase_Hpr-like_N_sf"/>
</dbReference>
<dbReference type="HAMAP" id="MF_01249">
    <property type="entry name" value="HPr_kinase"/>
    <property type="match status" value="1"/>
</dbReference>
<keyword evidence="11" id="KW-0479">Metal-binding</keyword>
<evidence type="ECO:0000256" key="6">
    <source>
        <dbReference type="ARBA" id="ARBA00022777"/>
    </source>
</evidence>
<comment type="catalytic activity">
    <reaction evidence="1 11">
        <text>[HPr protein]-L-serine + ATP = [HPr protein]-O-phospho-L-serine + ADP + H(+)</text>
        <dbReference type="Rhea" id="RHEA:46600"/>
        <dbReference type="Rhea" id="RHEA-COMP:11602"/>
        <dbReference type="Rhea" id="RHEA-COMP:11603"/>
        <dbReference type="ChEBI" id="CHEBI:15378"/>
        <dbReference type="ChEBI" id="CHEBI:29999"/>
        <dbReference type="ChEBI" id="CHEBI:30616"/>
        <dbReference type="ChEBI" id="CHEBI:83421"/>
        <dbReference type="ChEBI" id="CHEBI:456216"/>
    </reaction>
</comment>
<feature type="binding site" evidence="11">
    <location>
        <position position="164"/>
    </location>
    <ligand>
        <name>Mg(2+)</name>
        <dbReference type="ChEBI" id="CHEBI:18420"/>
    </ligand>
</feature>
<gene>
    <name evidence="11" type="primary">hprK</name>
    <name evidence="14" type="ORF">J2S03_003230</name>
</gene>
<keyword evidence="15" id="KW-1185">Reference proteome</keyword>
<accession>A0ABT9XMV1</accession>
<sequence length="334" mass="36434">MSKDRSVTVGELVDALNLTVFTGESGFTRRITTVDINRPGLALAGYLRYHPSERIQLLGRTELSFLRGMDGREQALRVFAFCSYEQTPCVIVTRGETPPEALLREASARGLPVLGTNLVTTRAAAVLSTYLEEQLAPETLIHGVLVDVYGIGILITGSSGIGKSETALELIKRGHRLVADDAVVIRQVSDNTLVGSPPPLLQHLLEIRGLGVLNAMTLFGAGAVRTHKKLVMVVHLEAWRDDFAYDRLGIDEDTVRILDTELPSITVPVRPGRNLAVILEVAAMNHRLKQMGIDAARNFAEELENAIAGEAQRADVPAFNSVRDYGDALNEDFD</sequence>
<proteinExistence type="inferred from homology"/>
<protein>
    <recommendedName>
        <fullName evidence="11">HPr kinase/phosphorylase</fullName>
        <shortName evidence="11">HPrK/P</shortName>
        <ecNumber evidence="11">2.7.11.-</ecNumber>
        <ecNumber evidence="11">2.7.4.-</ecNumber>
    </recommendedName>
    <alternativeName>
        <fullName evidence="11">HPr(Ser) kinase/phosphorylase</fullName>
    </alternativeName>
</protein>
<dbReference type="Proteomes" id="UP001232973">
    <property type="component" value="Unassembled WGS sequence"/>
</dbReference>
<feature type="domain" description="HPr(Ser) kinase/phosphorylase N-terminal" evidence="12">
    <location>
        <begin position="7"/>
        <end position="131"/>
    </location>
</feature>
<dbReference type="PANTHER" id="PTHR30305">
    <property type="entry name" value="PROTEIN YJDM-RELATED"/>
    <property type="match status" value="1"/>
</dbReference>
<evidence type="ECO:0000256" key="9">
    <source>
        <dbReference type="ARBA" id="ARBA00023277"/>
    </source>
</evidence>
<feature type="active site" evidence="11">
    <location>
        <position position="247"/>
    </location>
</feature>
<dbReference type="EMBL" id="JAUSTP010000039">
    <property type="protein sequence ID" value="MDQ0191359.1"/>
    <property type="molecule type" value="Genomic_DNA"/>
</dbReference>
<evidence type="ECO:0000259" key="13">
    <source>
        <dbReference type="Pfam" id="PF07475"/>
    </source>
</evidence>
<comment type="caution">
    <text evidence="14">The sequence shown here is derived from an EMBL/GenBank/DDBJ whole genome shotgun (WGS) entry which is preliminary data.</text>
</comment>
<dbReference type="CDD" id="cd01918">
    <property type="entry name" value="HprK_C"/>
    <property type="match status" value="1"/>
</dbReference>
<dbReference type="RefSeq" id="WP_274454450.1">
    <property type="nucleotide sequence ID" value="NZ_CP067097.1"/>
</dbReference>
<keyword evidence="7 11" id="KW-0067">ATP-binding</keyword>
<dbReference type="EC" id="2.7.4.-" evidence="11"/>
<evidence type="ECO:0000256" key="8">
    <source>
        <dbReference type="ARBA" id="ARBA00023268"/>
    </source>
</evidence>
<comment type="function">
    <text evidence="11">Catalyzes the ATP- as well as the pyrophosphate-dependent phosphorylation of a specific serine residue in HPr, a phosphocarrier protein of the phosphoenolpyruvate-dependent sugar phosphotransferase system (PTS). HprK/P also catalyzes the pyrophosphate-producing, inorganic phosphate-dependent dephosphorylation (phosphorolysis) of seryl-phosphorylated HPr (P-Ser-HPr). The two antagonistic activities of HprK/P are regulated by several intracellular metabolites, which change their concentration in response to the absence or presence of rapidly metabolisable carbon sources (glucose, fructose, etc.) in the growth medium. Therefore, by controlling the phosphorylation state of HPr, HPrK/P is a sensor enzyme that plays a major role in the regulation of carbon metabolism and sugar transport: it mediates carbon catabolite repression (CCR), and regulates PTS-catalyzed carbohydrate uptake and inducer exclusion.</text>
</comment>
<keyword evidence="4 11" id="KW-0808">Transferase</keyword>
<keyword evidence="9 11" id="KW-0119">Carbohydrate metabolism</keyword>
<dbReference type="Gene3D" id="3.40.50.300">
    <property type="entry name" value="P-loop containing nucleotide triphosphate hydrolases"/>
    <property type="match status" value="1"/>
</dbReference>
<evidence type="ECO:0000256" key="2">
    <source>
        <dbReference type="ARBA" id="ARBA00006883"/>
    </source>
</evidence>
<keyword evidence="6 11" id="KW-0418">Kinase</keyword>
<comment type="similarity">
    <text evidence="2 11">Belongs to the HPrK/P family.</text>
</comment>
<feature type="domain" description="HPr kinase/phosphorylase C-terminal" evidence="13">
    <location>
        <begin position="133"/>
        <end position="302"/>
    </location>
</feature>
<dbReference type="InterPro" id="IPR027417">
    <property type="entry name" value="P-loop_NTPase"/>
</dbReference>
<comment type="subunit">
    <text evidence="11">Homohexamer.</text>
</comment>
<keyword evidence="11" id="KW-0460">Magnesium</keyword>
<feature type="active site" description="Proton acceptor; for phosphorylation activity. Proton donor; for dephosphorylation activity" evidence="11">
    <location>
        <position position="181"/>
    </location>
</feature>
<dbReference type="PANTHER" id="PTHR30305:SF1">
    <property type="entry name" value="HPR KINASE_PHOSPHORYLASE"/>
    <property type="match status" value="1"/>
</dbReference>
<evidence type="ECO:0000313" key="14">
    <source>
        <dbReference type="EMBL" id="MDQ0191359.1"/>
    </source>
</evidence>
<dbReference type="InterPro" id="IPR011126">
    <property type="entry name" value="Hpr_kin/Pase_Hpr_N"/>
</dbReference>
<dbReference type="GO" id="GO:0016301">
    <property type="term" value="F:kinase activity"/>
    <property type="evidence" value="ECO:0007669"/>
    <property type="project" value="UniProtKB-KW"/>
</dbReference>
<feature type="active site" evidence="11">
    <location>
        <position position="142"/>
    </location>
</feature>
<evidence type="ECO:0000313" key="15">
    <source>
        <dbReference type="Proteomes" id="UP001232973"/>
    </source>
</evidence>
<dbReference type="SUPFAM" id="SSF75138">
    <property type="entry name" value="HprK N-terminal domain-like"/>
    <property type="match status" value="1"/>
</dbReference>
<evidence type="ECO:0000256" key="3">
    <source>
        <dbReference type="ARBA" id="ARBA00022527"/>
    </source>
</evidence>
<dbReference type="EC" id="2.7.11.-" evidence="11"/>
<dbReference type="NCBIfam" id="TIGR00679">
    <property type="entry name" value="hpr-ser"/>
    <property type="match status" value="1"/>
</dbReference>
<dbReference type="InterPro" id="IPR003755">
    <property type="entry name" value="HPr(Ser)_kin/Pase"/>
</dbReference>
<reference evidence="14 15" key="1">
    <citation type="submission" date="2023-07" db="EMBL/GenBank/DDBJ databases">
        <title>Genomic Encyclopedia of Type Strains, Phase IV (KMG-IV): sequencing the most valuable type-strain genomes for metagenomic binning, comparative biology and taxonomic classification.</title>
        <authorList>
            <person name="Goeker M."/>
        </authorList>
    </citation>
    <scope>NUCLEOTIDE SEQUENCE [LARGE SCALE GENOMIC DNA]</scope>
    <source>
        <strain evidence="14 15">DSM 4006</strain>
    </source>
</reference>